<dbReference type="Proteomes" id="UP000823399">
    <property type="component" value="Unassembled WGS sequence"/>
</dbReference>
<evidence type="ECO:0000256" key="1">
    <source>
        <dbReference type="SAM" id="MobiDB-lite"/>
    </source>
</evidence>
<evidence type="ECO:0000313" key="2">
    <source>
        <dbReference type="EMBL" id="KAG2108226.1"/>
    </source>
</evidence>
<dbReference type="AlphaFoldDB" id="A0A9P7F670"/>
<reference evidence="2" key="1">
    <citation type="journal article" date="2020" name="New Phytol.">
        <title>Comparative genomics reveals dynamic genome evolution in host specialist ectomycorrhizal fungi.</title>
        <authorList>
            <person name="Lofgren L.A."/>
            <person name="Nguyen N.H."/>
            <person name="Vilgalys R."/>
            <person name="Ruytinx J."/>
            <person name="Liao H.L."/>
            <person name="Branco S."/>
            <person name="Kuo A."/>
            <person name="LaButti K."/>
            <person name="Lipzen A."/>
            <person name="Andreopoulos W."/>
            <person name="Pangilinan J."/>
            <person name="Riley R."/>
            <person name="Hundley H."/>
            <person name="Na H."/>
            <person name="Barry K."/>
            <person name="Grigoriev I.V."/>
            <person name="Stajich J.E."/>
            <person name="Kennedy P.G."/>
        </authorList>
    </citation>
    <scope>NUCLEOTIDE SEQUENCE</scope>
    <source>
        <strain evidence="2">FC423</strain>
    </source>
</reference>
<keyword evidence="3" id="KW-1185">Reference proteome</keyword>
<protein>
    <submittedName>
        <fullName evidence="2">Uncharacterized protein</fullName>
    </submittedName>
</protein>
<dbReference type="RefSeq" id="XP_041292745.1">
    <property type="nucleotide sequence ID" value="XM_041433718.1"/>
</dbReference>
<accession>A0A9P7F670</accession>
<comment type="caution">
    <text evidence="2">The sequence shown here is derived from an EMBL/GenBank/DDBJ whole genome shotgun (WGS) entry which is preliminary data.</text>
</comment>
<sequence length="332" mass="37316">MSFKNFLKSSQLWSPEYPSTPESVDEEEEVDQFIAEVSDILTNNVDNFKMNLDHCMISESDANILAYDLGWTNLSTNHELEAHSISDSVNDDWTYYLGWDGTTLGAEPMQDCIDLTQDDRPDLALDENDRANDLRWCHTTSGAKLMDKDFIDLTQDDGSVATKVIDGDVIELTSNEEPTYDLGWAQWSHGPFTKLSSAPSSRIATDLTHESQELSPEGLPLTAIDKDNELRQDILRLNCWMKAIRNDMSDKHIHATVENAVFRLNGSHVPLDILHTNRHILGPYVGHSPNRGGLAPAYSTVTWCWAKADADFIQREWSGAMGLGEKPLLFLQ</sequence>
<evidence type="ECO:0000313" key="3">
    <source>
        <dbReference type="Proteomes" id="UP000823399"/>
    </source>
</evidence>
<gene>
    <name evidence="2" type="ORF">F5147DRAFT_652948</name>
</gene>
<name>A0A9P7F670_9AGAM</name>
<dbReference type="EMBL" id="JABBWM010000028">
    <property type="protein sequence ID" value="KAG2108226.1"/>
    <property type="molecule type" value="Genomic_DNA"/>
</dbReference>
<proteinExistence type="predicted"/>
<dbReference type="GeneID" id="64695977"/>
<organism evidence="2 3">
    <name type="scientific">Suillus discolor</name>
    <dbReference type="NCBI Taxonomy" id="1912936"/>
    <lineage>
        <taxon>Eukaryota</taxon>
        <taxon>Fungi</taxon>
        <taxon>Dikarya</taxon>
        <taxon>Basidiomycota</taxon>
        <taxon>Agaricomycotina</taxon>
        <taxon>Agaricomycetes</taxon>
        <taxon>Agaricomycetidae</taxon>
        <taxon>Boletales</taxon>
        <taxon>Suillineae</taxon>
        <taxon>Suillaceae</taxon>
        <taxon>Suillus</taxon>
    </lineage>
</organism>
<feature type="region of interest" description="Disordered" evidence="1">
    <location>
        <begin position="1"/>
        <end position="27"/>
    </location>
</feature>
<dbReference type="OrthoDB" id="2691369at2759"/>